<evidence type="ECO:0000313" key="1">
    <source>
        <dbReference type="EMBL" id="KOB64628.1"/>
    </source>
</evidence>
<protein>
    <submittedName>
        <fullName evidence="1">Uncharacterized protein</fullName>
    </submittedName>
</protein>
<reference evidence="1 2" key="1">
    <citation type="journal article" date="2015" name="Genome Biol. Evol.">
        <title>The genome of winter moth (Operophtera brumata) provides a genomic perspective on sexual dimorphism and phenology.</title>
        <authorList>
            <person name="Derks M.F."/>
            <person name="Smit S."/>
            <person name="Salis L."/>
            <person name="Schijlen E."/>
            <person name="Bossers A."/>
            <person name="Mateman C."/>
            <person name="Pijl A.S."/>
            <person name="de Ridder D."/>
            <person name="Groenen M.A."/>
            <person name="Visser M.E."/>
            <person name="Megens H.J."/>
        </authorList>
    </citation>
    <scope>NUCLEOTIDE SEQUENCE [LARGE SCALE GENOMIC DNA]</scope>
    <source>
        <strain evidence="1">WM2013NL</strain>
        <tissue evidence="1">Head and thorax</tissue>
    </source>
</reference>
<sequence length="393" mass="44826">MTVFRKSDLDNGIPLQFWLSILPNFSNLIILDLKFICSDEILEVIGLYCLQLQEINIVSRVDICKSVFNASVLIRNVSDVGLKSVAYLKKLRILSMDPPRNERHNKIGRCVSQTGIIMLICSLPHLQELRIDTCDIGSTLINTQVQIGPLSLRKINYHFAAADGMRKLLKICPKLRELSVTHLSENNKDDIINEISVSDLKLNRLDLSFFTFTGSLQQLLTVKGSYLTNFCLWDSEQSLSFDALLCIGQCCPNLNTLFLITQSPNLIIPKYYQKQSQIFSELQMLTIGNGFFNIEQILSFFLENTNNMQKLVVKYQTKTKIDGILMHLLQKGSFRNVNCLWLDCTFEVSKDTVKEMIKLCENLRMLTVDLDGGVSEIHKYICDNNLDLRLGSY</sequence>
<name>A0A0L7KMW0_OPEBR</name>
<dbReference type="AlphaFoldDB" id="A0A0L7KMW0"/>
<comment type="caution">
    <text evidence="1">The sequence shown here is derived from an EMBL/GenBank/DDBJ whole genome shotgun (WGS) entry which is preliminary data.</text>
</comment>
<dbReference type="InterPro" id="IPR032675">
    <property type="entry name" value="LRR_dom_sf"/>
</dbReference>
<dbReference type="SUPFAM" id="SSF52047">
    <property type="entry name" value="RNI-like"/>
    <property type="match status" value="1"/>
</dbReference>
<proteinExistence type="predicted"/>
<dbReference type="Proteomes" id="UP000037510">
    <property type="component" value="Unassembled WGS sequence"/>
</dbReference>
<organism evidence="1 2">
    <name type="scientific">Operophtera brumata</name>
    <name type="common">Winter moth</name>
    <name type="synonym">Phalaena brumata</name>
    <dbReference type="NCBI Taxonomy" id="104452"/>
    <lineage>
        <taxon>Eukaryota</taxon>
        <taxon>Metazoa</taxon>
        <taxon>Ecdysozoa</taxon>
        <taxon>Arthropoda</taxon>
        <taxon>Hexapoda</taxon>
        <taxon>Insecta</taxon>
        <taxon>Pterygota</taxon>
        <taxon>Neoptera</taxon>
        <taxon>Endopterygota</taxon>
        <taxon>Lepidoptera</taxon>
        <taxon>Glossata</taxon>
        <taxon>Ditrysia</taxon>
        <taxon>Geometroidea</taxon>
        <taxon>Geometridae</taxon>
        <taxon>Larentiinae</taxon>
        <taxon>Operophtera</taxon>
    </lineage>
</organism>
<gene>
    <name evidence="1" type="ORF">OBRU01_23948</name>
</gene>
<dbReference type="Gene3D" id="3.80.10.10">
    <property type="entry name" value="Ribonuclease Inhibitor"/>
    <property type="match status" value="1"/>
</dbReference>
<dbReference type="OrthoDB" id="6367911at2759"/>
<keyword evidence="2" id="KW-1185">Reference proteome</keyword>
<dbReference type="STRING" id="104452.A0A0L7KMW0"/>
<evidence type="ECO:0000313" key="2">
    <source>
        <dbReference type="Proteomes" id="UP000037510"/>
    </source>
</evidence>
<accession>A0A0L7KMW0</accession>
<dbReference type="EMBL" id="JTDY01008316">
    <property type="protein sequence ID" value="KOB64628.1"/>
    <property type="molecule type" value="Genomic_DNA"/>
</dbReference>